<name>C8VDY2_EMENI</name>
<reference evidence="2" key="1">
    <citation type="journal article" date="2005" name="Nature">
        <title>Sequencing of Aspergillus nidulans and comparative analysis with A. fumigatus and A. oryzae.</title>
        <authorList>
            <person name="Galagan J.E."/>
            <person name="Calvo S.E."/>
            <person name="Cuomo C."/>
            <person name="Ma L.J."/>
            <person name="Wortman J.R."/>
            <person name="Batzoglou S."/>
            <person name="Lee S.I."/>
            <person name="Basturkmen M."/>
            <person name="Spevak C.C."/>
            <person name="Clutterbuck J."/>
            <person name="Kapitonov V."/>
            <person name="Jurka J."/>
            <person name="Scazzocchio C."/>
            <person name="Farman M."/>
            <person name="Butler J."/>
            <person name="Purcell S."/>
            <person name="Harris S."/>
            <person name="Braus G.H."/>
            <person name="Draht O."/>
            <person name="Busch S."/>
            <person name="D'Enfert C."/>
            <person name="Bouchier C."/>
            <person name="Goldman G.H."/>
            <person name="Bell-Pedersen D."/>
            <person name="Griffiths-Jones S."/>
            <person name="Doonan J.H."/>
            <person name="Yu J."/>
            <person name="Vienken K."/>
            <person name="Pain A."/>
            <person name="Freitag M."/>
            <person name="Selker E.U."/>
            <person name="Archer D.B."/>
            <person name="Penalva M.A."/>
            <person name="Oakley B.R."/>
            <person name="Momany M."/>
            <person name="Tanaka T."/>
            <person name="Kumagai T."/>
            <person name="Asai K."/>
            <person name="Machida M."/>
            <person name="Nierman W.C."/>
            <person name="Denning D.W."/>
            <person name="Caddick M."/>
            <person name="Hynes M."/>
            <person name="Paoletti M."/>
            <person name="Fischer R."/>
            <person name="Miller B."/>
            <person name="Dyer P."/>
            <person name="Sachs M.S."/>
            <person name="Osmani S.A."/>
            <person name="Birren B.W."/>
        </authorList>
    </citation>
    <scope>NUCLEOTIDE SEQUENCE [LARGE SCALE GENOMIC DNA]</scope>
    <source>
        <strain evidence="2">FGSC A4 / ATCC 38163 / CBS 112.46 / NRRL 194 / M139</strain>
    </source>
</reference>
<dbReference type="InParanoid" id="C8VDY2"/>
<protein>
    <submittedName>
        <fullName evidence="1">Uncharacterized protein</fullName>
    </submittedName>
</protein>
<evidence type="ECO:0000313" key="2">
    <source>
        <dbReference type="Proteomes" id="UP000000560"/>
    </source>
</evidence>
<dbReference type="EMBL" id="BN001305">
    <property type="protein sequence ID" value="CBF80248.1"/>
    <property type="molecule type" value="Genomic_DNA"/>
</dbReference>
<accession>C8VDY2</accession>
<proteinExistence type="predicted"/>
<reference evidence="2" key="2">
    <citation type="journal article" date="2009" name="Fungal Genet. Biol.">
        <title>The 2008 update of the Aspergillus nidulans genome annotation: a community effort.</title>
        <authorList>
            <person name="Wortman J.R."/>
            <person name="Gilsenan J.M."/>
            <person name="Joardar V."/>
            <person name="Deegan J."/>
            <person name="Clutterbuck J."/>
            <person name="Andersen M.R."/>
            <person name="Archer D."/>
            <person name="Bencina M."/>
            <person name="Braus G."/>
            <person name="Coutinho P."/>
            <person name="von Dohren H."/>
            <person name="Doonan J."/>
            <person name="Driessen A.J."/>
            <person name="Durek P."/>
            <person name="Espeso E."/>
            <person name="Fekete E."/>
            <person name="Flipphi M."/>
            <person name="Estrada C.G."/>
            <person name="Geysens S."/>
            <person name="Goldman G."/>
            <person name="de Groot P.W."/>
            <person name="Hansen K."/>
            <person name="Harris S.D."/>
            <person name="Heinekamp T."/>
            <person name="Helmstaedt K."/>
            <person name="Henrissat B."/>
            <person name="Hofmann G."/>
            <person name="Homan T."/>
            <person name="Horio T."/>
            <person name="Horiuchi H."/>
            <person name="James S."/>
            <person name="Jones M."/>
            <person name="Karaffa L."/>
            <person name="Karanyi Z."/>
            <person name="Kato M."/>
            <person name="Keller N."/>
            <person name="Kelly D.E."/>
            <person name="Kiel J.A."/>
            <person name="Kim J.M."/>
            <person name="van der Klei I.J."/>
            <person name="Klis F.M."/>
            <person name="Kovalchuk A."/>
            <person name="Krasevec N."/>
            <person name="Kubicek C.P."/>
            <person name="Liu B."/>
            <person name="Maccabe A."/>
            <person name="Meyer V."/>
            <person name="Mirabito P."/>
            <person name="Miskei M."/>
            <person name="Mos M."/>
            <person name="Mullins J."/>
            <person name="Nelson D.R."/>
            <person name="Nielsen J."/>
            <person name="Oakley B.R."/>
            <person name="Osmani S.A."/>
            <person name="Pakula T."/>
            <person name="Paszewski A."/>
            <person name="Paulsen I."/>
            <person name="Pilsyk S."/>
            <person name="Pocsi I."/>
            <person name="Punt P.J."/>
            <person name="Ram A.F."/>
            <person name="Ren Q."/>
            <person name="Robellet X."/>
            <person name="Robson G."/>
            <person name="Seiboth B."/>
            <person name="van Solingen P."/>
            <person name="Specht T."/>
            <person name="Sun J."/>
            <person name="Taheri-Talesh N."/>
            <person name="Takeshita N."/>
            <person name="Ussery D."/>
            <person name="vanKuyk P.A."/>
            <person name="Visser H."/>
            <person name="van de Vondervoort P.J."/>
            <person name="de Vries R.P."/>
            <person name="Walton J."/>
            <person name="Xiang X."/>
            <person name="Xiong Y."/>
            <person name="Zeng A.P."/>
            <person name="Brandt B.W."/>
            <person name="Cornell M.J."/>
            <person name="van den Hondel C.A."/>
            <person name="Visser J."/>
            <person name="Oliver S.G."/>
            <person name="Turner G."/>
        </authorList>
    </citation>
    <scope>GENOME REANNOTATION</scope>
    <source>
        <strain evidence="2">FGSC A4 / ATCC 38163 / CBS 112.46 / NRRL 194 / M139</strain>
    </source>
</reference>
<dbReference type="HOGENOM" id="CLU_3417262_0_0_1"/>
<organism evidence="1 2">
    <name type="scientific">Emericella nidulans (strain FGSC A4 / ATCC 38163 / CBS 112.46 / NRRL 194 / M139)</name>
    <name type="common">Aspergillus nidulans</name>
    <dbReference type="NCBI Taxonomy" id="227321"/>
    <lineage>
        <taxon>Eukaryota</taxon>
        <taxon>Fungi</taxon>
        <taxon>Dikarya</taxon>
        <taxon>Ascomycota</taxon>
        <taxon>Pezizomycotina</taxon>
        <taxon>Eurotiomycetes</taxon>
        <taxon>Eurotiomycetidae</taxon>
        <taxon>Eurotiales</taxon>
        <taxon>Aspergillaceae</taxon>
        <taxon>Aspergillus</taxon>
        <taxon>Aspergillus subgen. Nidulantes</taxon>
    </lineage>
</organism>
<keyword evidence="2" id="KW-1185">Reference proteome</keyword>
<dbReference type="AlphaFoldDB" id="C8VDY2"/>
<sequence length="26" mass="2678">MQELAPGNILELSSVSSGCGAEPKFI</sequence>
<dbReference type="Proteomes" id="UP000000560">
    <property type="component" value="Chromosome V"/>
</dbReference>
<evidence type="ECO:0000313" key="1">
    <source>
        <dbReference type="EMBL" id="CBF80248.1"/>
    </source>
</evidence>
<gene>
    <name evidence="1" type="ORF">ANIA_11599</name>
</gene>